<comment type="caution">
    <text evidence="2">The sequence shown here is derived from an EMBL/GenBank/DDBJ whole genome shotgun (WGS) entry which is preliminary data.</text>
</comment>
<evidence type="ECO:0000313" key="3">
    <source>
        <dbReference type="Proteomes" id="UP001596037"/>
    </source>
</evidence>
<dbReference type="RefSeq" id="WP_376851860.1">
    <property type="nucleotide sequence ID" value="NZ_JBHSMF010000009.1"/>
</dbReference>
<name>A0ABW0NKJ1_9BURK</name>
<evidence type="ECO:0000313" key="2">
    <source>
        <dbReference type="EMBL" id="MFC5499643.1"/>
    </source>
</evidence>
<dbReference type="Proteomes" id="UP001596037">
    <property type="component" value="Unassembled WGS sequence"/>
</dbReference>
<organism evidence="2 3">
    <name type="scientific">Caenimonas terrae</name>
    <dbReference type="NCBI Taxonomy" id="696074"/>
    <lineage>
        <taxon>Bacteria</taxon>
        <taxon>Pseudomonadati</taxon>
        <taxon>Pseudomonadota</taxon>
        <taxon>Betaproteobacteria</taxon>
        <taxon>Burkholderiales</taxon>
        <taxon>Comamonadaceae</taxon>
        <taxon>Caenimonas</taxon>
    </lineage>
</organism>
<dbReference type="SUPFAM" id="SSF111283">
    <property type="entry name" value="Putative modulator of DNA gyrase, PmbA/TldD"/>
    <property type="match status" value="1"/>
</dbReference>
<reference evidence="3" key="1">
    <citation type="journal article" date="2019" name="Int. J. Syst. Evol. Microbiol.">
        <title>The Global Catalogue of Microorganisms (GCM) 10K type strain sequencing project: providing services to taxonomists for standard genome sequencing and annotation.</title>
        <authorList>
            <consortium name="The Broad Institute Genomics Platform"/>
            <consortium name="The Broad Institute Genome Sequencing Center for Infectious Disease"/>
            <person name="Wu L."/>
            <person name="Ma J."/>
        </authorList>
    </citation>
    <scope>NUCLEOTIDE SEQUENCE [LARGE SCALE GENOMIC DNA]</scope>
    <source>
        <strain evidence="3">CCUG 57401</strain>
    </source>
</reference>
<gene>
    <name evidence="2" type="ORF">ACFPOE_19020</name>
</gene>
<proteinExistence type="predicted"/>
<dbReference type="PANTHER" id="PTHR43666">
    <property type="entry name" value="TLDD PROTEIN"/>
    <property type="match status" value="1"/>
</dbReference>
<feature type="domain" description="Metalloprotease TldD/E C-terminal" evidence="1">
    <location>
        <begin position="215"/>
        <end position="438"/>
    </location>
</feature>
<dbReference type="InterPro" id="IPR036059">
    <property type="entry name" value="TldD/PmbA_sf"/>
</dbReference>
<sequence>MQQYFERLADAVCTLAEGAERVTLSFSAEATDFIRFNRAAVRQATHVEQRYGSVSVIADGRRATGTLSLRGELGLDIQALLAERATLLAQLPHIPQDRYLLLPSAIASSQRRTVGELPAAGQLIDAVSRHAAGTDMVGFYAGGPVVRAYADSRGQRNWHEVDSFLFEWSLYRSGDQAVKSSYAGSQWSEAQFAARMAQARAQCELLGRARKTLAPGDYRVYLSPVAVGELLGTLSWGGFGLKAVNTGVSTLIQLHRGEAALHKGVTLTEATAGGIAPSFQDDGFVKPDAVPLVAAGRIAGTLAAPRSAMEYGVAANGSGPEESPESLAMAAGTLPPAEALKALGTGVYVSNLHYLNYSDRQACRMTGMTRFACFWVENGELAAPIDVMRFDDSFIRMFGSGLVALTDSVELLPDNATYGARQLRSISAPGAIVEGLRFTL</sequence>
<accession>A0ABW0NKJ1</accession>
<protein>
    <submittedName>
        <fullName evidence="2">TldD/PmbA family protein</fullName>
    </submittedName>
</protein>
<dbReference type="EMBL" id="JBHSMF010000009">
    <property type="protein sequence ID" value="MFC5499643.1"/>
    <property type="molecule type" value="Genomic_DNA"/>
</dbReference>
<dbReference type="PANTHER" id="PTHR43666:SF1">
    <property type="entry name" value="CONSERVED PROTEIN"/>
    <property type="match status" value="1"/>
</dbReference>
<dbReference type="InterPro" id="IPR045569">
    <property type="entry name" value="Metalloprtase-TldD/E_C"/>
</dbReference>
<keyword evidence="3" id="KW-1185">Reference proteome</keyword>
<evidence type="ECO:0000259" key="1">
    <source>
        <dbReference type="Pfam" id="PF19289"/>
    </source>
</evidence>
<dbReference type="Pfam" id="PF19289">
    <property type="entry name" value="PmbA_TldD_3rd"/>
    <property type="match status" value="1"/>
</dbReference>